<keyword evidence="1" id="KW-1133">Transmembrane helix</keyword>
<dbReference type="AlphaFoldDB" id="A0A5C8ECN5"/>
<proteinExistence type="predicted"/>
<feature type="transmembrane region" description="Helical" evidence="1">
    <location>
        <begin position="285"/>
        <end position="303"/>
    </location>
</feature>
<dbReference type="EMBL" id="SAXX01000003">
    <property type="protein sequence ID" value="TXJ34834.1"/>
    <property type="molecule type" value="Genomic_DNA"/>
</dbReference>
<gene>
    <name evidence="2" type="ORF">EPJ69_01260</name>
</gene>
<organism evidence="2 3">
    <name type="scientific">Brachyspira aalborgi</name>
    <dbReference type="NCBI Taxonomy" id="29522"/>
    <lineage>
        <taxon>Bacteria</taxon>
        <taxon>Pseudomonadati</taxon>
        <taxon>Spirochaetota</taxon>
        <taxon>Spirochaetia</taxon>
        <taxon>Brachyspirales</taxon>
        <taxon>Brachyspiraceae</taxon>
        <taxon>Brachyspira</taxon>
    </lineage>
</organism>
<feature type="transmembrane region" description="Helical" evidence="1">
    <location>
        <begin position="658"/>
        <end position="677"/>
    </location>
</feature>
<feature type="transmembrane region" description="Helical" evidence="1">
    <location>
        <begin position="597"/>
        <end position="614"/>
    </location>
</feature>
<protein>
    <submittedName>
        <fullName evidence="2">Uncharacterized protein</fullName>
    </submittedName>
</protein>
<sequence>MISKNKNLFLKIYIPFVIIISVALIILQILGSKNRVGYLTDFNLEIDRTLELNNLNDIRKDFTVDGKLDEESIKNYLLTNENITNYIYHFRIRYYDKVFRNNDIYGVYPDLSNLPDYMKNAEMEENGSPYGNFISDKKEISEEKIDNINYVLKLKSSLKLAVKFIIGILIIILILPITNKILNSLLLKLSPFFKNIIYKLNNKIYIDNYKDCNLYKNSKPNNYIFILTFIIFFPFIYLIYQSIYSSFPYYIFWDSTHIYAMDILLSSSNIMPDHFFHPNMFPLILYKYIFVPVGKLLNIISINNINELKNSSNPYLAYSEFAEYILSVCKISFMLFCAFMYINIIKIIRIHIYNFNKIYLFINSLLFLLISFIWANSIFINTVIRYETIGLLLCSISLYFTITASNISDKYSVNHTLCILASGFFAGAAFLSKILFAGYIISIPLIYITLNNNEYKEYDKVNNKLVRISFNILLITTIILIVFYFIFYYFVIIEKITPTAFLNLSHKGILLILGFIFPLSFIILTVLIFLILRNKIIINNKIKVIIYPFTLYIISCIFPILFALLLPNGMHVLFNTYIFSYGLGHFDALFSMVNSKHLYAIIIIIVSIYLIFNIVKTIKLSNIQNINRIILQIIISVILVLFAFFIKKFLRVTGKDIIIANSLLIISLFILYRNILYTNLKKYFSIIFIVISLMYISNQLLSLINFNKSITKSAYVFTQSEWKDFSYGFRENIYVNIMTNAYKTEKSWDTAFYWTRNIKQVRKLLSQISIKNNSLKDTAISEKEMYVSTDKLITNIDKNLTGGLLIALNDKVNEVYLRADYDFYLLTSKEYSKKDSRMIIKDYQFYINDNPYFVYKLSMDSWLKLNYGYNGDYKFSNEEIEDAFILIVDKLAKEL</sequence>
<name>A0A5C8ECN5_9SPIR</name>
<feature type="transmembrane region" description="Helical" evidence="1">
    <location>
        <begin position="419"/>
        <end position="447"/>
    </location>
</feature>
<feature type="transmembrane region" description="Helical" evidence="1">
    <location>
        <begin position="626"/>
        <end position="646"/>
    </location>
</feature>
<accession>A0A5C8ECN5</accession>
<feature type="transmembrane region" description="Helical" evidence="1">
    <location>
        <begin position="12"/>
        <end position="30"/>
    </location>
</feature>
<keyword evidence="1" id="KW-0472">Membrane</keyword>
<comment type="caution">
    <text evidence="2">The sequence shown here is derived from an EMBL/GenBank/DDBJ whole genome shotgun (WGS) entry which is preliminary data.</text>
</comment>
<feature type="transmembrane region" description="Helical" evidence="1">
    <location>
        <begin position="358"/>
        <end position="377"/>
    </location>
</feature>
<feature type="transmembrane region" description="Helical" evidence="1">
    <location>
        <begin position="510"/>
        <end position="532"/>
    </location>
</feature>
<feature type="transmembrane region" description="Helical" evidence="1">
    <location>
        <begin position="468"/>
        <end position="490"/>
    </location>
</feature>
<feature type="transmembrane region" description="Helical" evidence="1">
    <location>
        <begin position="324"/>
        <end position="352"/>
    </location>
</feature>
<dbReference type="Proteomes" id="UP000324707">
    <property type="component" value="Unassembled WGS sequence"/>
</dbReference>
<evidence type="ECO:0000313" key="3">
    <source>
        <dbReference type="Proteomes" id="UP000324707"/>
    </source>
</evidence>
<evidence type="ECO:0000256" key="1">
    <source>
        <dbReference type="SAM" id="Phobius"/>
    </source>
</evidence>
<dbReference type="RefSeq" id="WP_147735566.1">
    <property type="nucleotide sequence ID" value="NZ_SAXX01000003.1"/>
</dbReference>
<feature type="transmembrane region" description="Helical" evidence="1">
    <location>
        <begin position="223"/>
        <end position="240"/>
    </location>
</feature>
<reference evidence="2 3" key="1">
    <citation type="journal article" date="1992" name="Lakartidningen">
        <title>[Penicillin V and not amoxicillin is the first choice preparation in acute otitis].</title>
        <authorList>
            <person name="Kamme C."/>
            <person name="Lundgren K."/>
            <person name="Prellner K."/>
        </authorList>
    </citation>
    <scope>NUCLEOTIDE SEQUENCE [LARGE SCALE GENOMIC DNA]</scope>
    <source>
        <strain evidence="2 3">PC5538III-lc</strain>
    </source>
</reference>
<evidence type="ECO:0000313" key="2">
    <source>
        <dbReference type="EMBL" id="TXJ34834.1"/>
    </source>
</evidence>
<feature type="transmembrane region" description="Helical" evidence="1">
    <location>
        <begin position="544"/>
        <end position="566"/>
    </location>
</feature>
<feature type="transmembrane region" description="Helical" evidence="1">
    <location>
        <begin position="160"/>
        <end position="178"/>
    </location>
</feature>
<feature type="transmembrane region" description="Helical" evidence="1">
    <location>
        <begin position="683"/>
        <end position="704"/>
    </location>
</feature>
<keyword evidence="1" id="KW-0812">Transmembrane</keyword>
<feature type="transmembrane region" description="Helical" evidence="1">
    <location>
        <begin position="389"/>
        <end position="407"/>
    </location>
</feature>